<name>A0ABQ3NA05_9BACI</name>
<keyword evidence="1" id="KW-0229">DNA integration</keyword>
<dbReference type="Gene3D" id="1.10.443.10">
    <property type="entry name" value="Intergrase catalytic core"/>
    <property type="match status" value="1"/>
</dbReference>
<protein>
    <recommendedName>
        <fullName evidence="9">Tyr recombinase domain-containing protein</fullName>
    </recommendedName>
</protein>
<dbReference type="InterPro" id="IPR011010">
    <property type="entry name" value="DNA_brk_join_enz"/>
</dbReference>
<accession>A0ABQ3NA05</accession>
<evidence type="ECO:0000256" key="4">
    <source>
        <dbReference type="PROSITE-ProRule" id="PRU01248"/>
    </source>
</evidence>
<dbReference type="RefSeq" id="WP_191274588.1">
    <property type="nucleotide sequence ID" value="NZ_BNDS01000014.1"/>
</dbReference>
<evidence type="ECO:0000256" key="1">
    <source>
        <dbReference type="ARBA" id="ARBA00022908"/>
    </source>
</evidence>
<organism evidence="7 8">
    <name type="scientific">Neobacillus kokaensis</name>
    <dbReference type="NCBI Taxonomy" id="2759023"/>
    <lineage>
        <taxon>Bacteria</taxon>
        <taxon>Bacillati</taxon>
        <taxon>Bacillota</taxon>
        <taxon>Bacilli</taxon>
        <taxon>Bacillales</taxon>
        <taxon>Bacillaceae</taxon>
        <taxon>Neobacillus</taxon>
    </lineage>
</organism>
<dbReference type="InterPro" id="IPR004107">
    <property type="entry name" value="Integrase_SAM-like_N"/>
</dbReference>
<evidence type="ECO:0000256" key="3">
    <source>
        <dbReference type="ARBA" id="ARBA00023172"/>
    </source>
</evidence>
<dbReference type="InterPro" id="IPR002104">
    <property type="entry name" value="Integrase_catalytic"/>
</dbReference>
<feature type="domain" description="Tyr recombinase" evidence="5">
    <location>
        <begin position="116"/>
        <end position="205"/>
    </location>
</feature>
<keyword evidence="2 4" id="KW-0238">DNA-binding</keyword>
<reference evidence="7 8" key="1">
    <citation type="journal article" date="2022" name="Int. J. Syst. Evol. Microbiol.">
        <title>Neobacillus kokaensis sp. nov., isolated from soil.</title>
        <authorList>
            <person name="Yuki K."/>
            <person name="Matsubara H."/>
            <person name="Yamaguchi S."/>
        </authorList>
    </citation>
    <scope>NUCLEOTIDE SEQUENCE [LARGE SCALE GENOMIC DNA]</scope>
    <source>
        <strain evidence="7 8">LOB 377</strain>
    </source>
</reference>
<proteinExistence type="predicted"/>
<keyword evidence="8" id="KW-1185">Reference proteome</keyword>
<evidence type="ECO:0000259" key="6">
    <source>
        <dbReference type="PROSITE" id="PS51900"/>
    </source>
</evidence>
<comment type="caution">
    <text evidence="7">The sequence shown here is derived from an EMBL/GenBank/DDBJ whole genome shotgun (WGS) entry which is preliminary data.</text>
</comment>
<sequence length="205" mass="23923">MHFKEYADVWLAEYIKVTTPKPGTIRIRKYGIDKFLSFFKEIKLKKITEEMYQAVLDDLQEQGFARSTIESIHTTGRLLFGKAVDKKLLNDNPTINAYIQREDDNIINEDEEDPQDLPKFFEVNEILHFLDIAEEKGLFMDEVIFNVLAYTGIRVGELVALKWSDNDFEKHNISINVLQSEKQYSKLHLSSTKNKKIKASHYSRS</sequence>
<evidence type="ECO:0000256" key="2">
    <source>
        <dbReference type="ARBA" id="ARBA00023125"/>
    </source>
</evidence>
<dbReference type="InterPro" id="IPR044068">
    <property type="entry name" value="CB"/>
</dbReference>
<dbReference type="Proteomes" id="UP000637074">
    <property type="component" value="Unassembled WGS sequence"/>
</dbReference>
<evidence type="ECO:0000313" key="7">
    <source>
        <dbReference type="EMBL" id="GHH99715.1"/>
    </source>
</evidence>
<dbReference type="InterPro" id="IPR010998">
    <property type="entry name" value="Integrase_recombinase_N"/>
</dbReference>
<dbReference type="EMBL" id="BNDS01000014">
    <property type="protein sequence ID" value="GHH99715.1"/>
    <property type="molecule type" value="Genomic_DNA"/>
</dbReference>
<evidence type="ECO:0000313" key="8">
    <source>
        <dbReference type="Proteomes" id="UP000637074"/>
    </source>
</evidence>
<dbReference type="InterPro" id="IPR013762">
    <property type="entry name" value="Integrase-like_cat_sf"/>
</dbReference>
<dbReference type="PROSITE" id="PS51898">
    <property type="entry name" value="TYR_RECOMBINASE"/>
    <property type="match status" value="1"/>
</dbReference>
<dbReference type="Pfam" id="PF14659">
    <property type="entry name" value="Phage_int_SAM_3"/>
    <property type="match status" value="1"/>
</dbReference>
<dbReference type="PROSITE" id="PS51900">
    <property type="entry name" value="CB"/>
    <property type="match status" value="1"/>
</dbReference>
<dbReference type="SUPFAM" id="SSF56349">
    <property type="entry name" value="DNA breaking-rejoining enzymes"/>
    <property type="match status" value="1"/>
</dbReference>
<dbReference type="Gene3D" id="1.10.150.130">
    <property type="match status" value="1"/>
</dbReference>
<gene>
    <name evidence="7" type="ORF">AM1BK_32580</name>
</gene>
<evidence type="ECO:0008006" key="9">
    <source>
        <dbReference type="Google" id="ProtNLM"/>
    </source>
</evidence>
<evidence type="ECO:0000259" key="5">
    <source>
        <dbReference type="PROSITE" id="PS51898"/>
    </source>
</evidence>
<dbReference type="Pfam" id="PF00589">
    <property type="entry name" value="Phage_integrase"/>
    <property type="match status" value="1"/>
</dbReference>
<keyword evidence="3" id="KW-0233">DNA recombination</keyword>
<feature type="domain" description="Core-binding (CB)" evidence="6">
    <location>
        <begin position="5"/>
        <end position="84"/>
    </location>
</feature>